<dbReference type="EMBL" id="BMNH01000047">
    <property type="protein sequence ID" value="GGO83032.1"/>
    <property type="molecule type" value="Genomic_DNA"/>
</dbReference>
<dbReference type="Gene3D" id="1.10.287.1060">
    <property type="entry name" value="ESAT-6-like"/>
    <property type="match status" value="1"/>
</dbReference>
<feature type="transmembrane region" description="Helical" evidence="1">
    <location>
        <begin position="12"/>
        <end position="39"/>
    </location>
</feature>
<comment type="caution">
    <text evidence="2">The sequence shown here is derived from an EMBL/GenBank/DDBJ whole genome shotgun (WGS) entry which is preliminary data.</text>
</comment>
<dbReference type="InterPro" id="IPR036689">
    <property type="entry name" value="ESAT-6-like_sf"/>
</dbReference>
<dbReference type="SUPFAM" id="SSF140453">
    <property type="entry name" value="EsxAB dimer-like"/>
    <property type="match status" value="1"/>
</dbReference>
<feature type="transmembrane region" description="Helical" evidence="1">
    <location>
        <begin position="175"/>
        <end position="193"/>
    </location>
</feature>
<dbReference type="AlphaFoldDB" id="A0A917ZIA7"/>
<evidence type="ECO:0000313" key="3">
    <source>
        <dbReference type="Proteomes" id="UP000646523"/>
    </source>
</evidence>
<keyword evidence="3" id="KW-1185">Reference proteome</keyword>
<organism evidence="2 3">
    <name type="scientific">Nonomuraea cavernae</name>
    <dbReference type="NCBI Taxonomy" id="2045107"/>
    <lineage>
        <taxon>Bacteria</taxon>
        <taxon>Bacillati</taxon>
        <taxon>Actinomycetota</taxon>
        <taxon>Actinomycetes</taxon>
        <taxon>Streptosporangiales</taxon>
        <taxon>Streptosporangiaceae</taxon>
        <taxon>Nonomuraea</taxon>
    </lineage>
</organism>
<evidence type="ECO:0000313" key="2">
    <source>
        <dbReference type="EMBL" id="GGO83032.1"/>
    </source>
</evidence>
<reference evidence="2" key="1">
    <citation type="journal article" date="2014" name="Int. J. Syst. Evol. Microbiol.">
        <title>Complete genome sequence of Corynebacterium casei LMG S-19264T (=DSM 44701T), isolated from a smear-ripened cheese.</title>
        <authorList>
            <consortium name="US DOE Joint Genome Institute (JGI-PGF)"/>
            <person name="Walter F."/>
            <person name="Albersmeier A."/>
            <person name="Kalinowski J."/>
            <person name="Ruckert C."/>
        </authorList>
    </citation>
    <scope>NUCLEOTIDE SEQUENCE</scope>
    <source>
        <strain evidence="2">CGMCC 4.7368</strain>
    </source>
</reference>
<keyword evidence="1" id="KW-0812">Transmembrane</keyword>
<evidence type="ECO:0000256" key="1">
    <source>
        <dbReference type="SAM" id="Phobius"/>
    </source>
</evidence>
<reference evidence="2" key="2">
    <citation type="submission" date="2020-09" db="EMBL/GenBank/DDBJ databases">
        <authorList>
            <person name="Sun Q."/>
            <person name="Zhou Y."/>
        </authorList>
    </citation>
    <scope>NUCLEOTIDE SEQUENCE</scope>
    <source>
        <strain evidence="2">CGMCC 4.7368</strain>
    </source>
</reference>
<keyword evidence="1" id="KW-1133">Transmembrane helix</keyword>
<evidence type="ECO:0008006" key="4">
    <source>
        <dbReference type="Google" id="ProtNLM"/>
    </source>
</evidence>
<dbReference type="RefSeq" id="WP_194518810.1">
    <property type="nucleotide sequence ID" value="NZ_BMNH01000047.1"/>
</dbReference>
<sequence length="249" mass="26403">MGLATERFLGAIAVAAASAAFIRHPLAYSVTAALGVIMADPDSMREAMKEWMTKEEGGQTAELQELQASVASLAEHLEKDAHWEGEAFNAFNELLKEFTKQTGNAAMQRDSVGNALKSSAKLYDVLSWVAVAVAAVMAIIARYLVVTRANPPAAPAGEAAAAAGVQTLWTKLKPVMRGLLTMAFTVGGTYQVVQMMSMNQMMKFQSMEAMPMYNSLALGNDANSGALIPVTIEDKKTSGLTVPGQTAPA</sequence>
<protein>
    <recommendedName>
        <fullName evidence="4">WXG100 family type VII secretion target</fullName>
    </recommendedName>
</protein>
<accession>A0A917ZIA7</accession>
<proteinExistence type="predicted"/>
<feature type="transmembrane region" description="Helical" evidence="1">
    <location>
        <begin position="125"/>
        <end position="145"/>
    </location>
</feature>
<keyword evidence="1" id="KW-0472">Membrane</keyword>
<dbReference type="Proteomes" id="UP000646523">
    <property type="component" value="Unassembled WGS sequence"/>
</dbReference>
<gene>
    <name evidence="2" type="ORF">GCM10012289_75650</name>
</gene>
<name>A0A917ZIA7_9ACTN</name>